<accession>A0A0V8RWB1</accession>
<dbReference type="InterPro" id="IPR036394">
    <property type="entry name" value="Ribosomal_uL22_sf"/>
</dbReference>
<dbReference type="GO" id="GO:0003735">
    <property type="term" value="F:structural constituent of ribosome"/>
    <property type="evidence" value="ECO:0007669"/>
    <property type="project" value="UniProtKB-UniRule"/>
</dbReference>
<proteinExistence type="inferred from homology"/>
<keyword evidence="4 6" id="KW-0699">rRNA-binding</keyword>
<name>A0A0V8RWB1_PYROC</name>
<dbReference type="PROSITE" id="PS00464">
    <property type="entry name" value="RIBOSOMAL_L22"/>
    <property type="match status" value="1"/>
</dbReference>
<keyword evidence="2 4" id="KW-0689">Ribosomal protein</keyword>
<comment type="similarity">
    <text evidence="1 4 5">Belongs to the universal ribosomal protein uL22 family.</text>
</comment>
<protein>
    <recommendedName>
        <fullName evidence="4">Large ribosomal subunit protein uL22</fullName>
    </recommendedName>
</protein>
<organism evidence="7 8">
    <name type="scientific">Pyrodictium occultum</name>
    <dbReference type="NCBI Taxonomy" id="2309"/>
    <lineage>
        <taxon>Archaea</taxon>
        <taxon>Thermoproteota</taxon>
        <taxon>Thermoprotei</taxon>
        <taxon>Desulfurococcales</taxon>
        <taxon>Pyrodictiaceae</taxon>
        <taxon>Pyrodictium</taxon>
    </lineage>
</organism>
<evidence type="ECO:0000256" key="4">
    <source>
        <dbReference type="HAMAP-Rule" id="MF_01331"/>
    </source>
</evidence>
<comment type="caution">
    <text evidence="7">The sequence shown here is derived from an EMBL/GenBank/DDBJ whole genome shotgun (WGS) entry which is preliminary data.</text>
</comment>
<keyword evidence="8" id="KW-1185">Reference proteome</keyword>
<comment type="function">
    <text evidence="4 6">This protein binds specifically to 23S rRNA. It makes multiple contacts with different domains of the 23S rRNA in the assembled 50S subunit and ribosome.</text>
</comment>
<evidence type="ECO:0000256" key="2">
    <source>
        <dbReference type="ARBA" id="ARBA00022980"/>
    </source>
</evidence>
<reference evidence="7 8" key="1">
    <citation type="submission" date="2015-11" db="EMBL/GenBank/DDBJ databases">
        <title>Genome sequence of Pyrodictium occultum PL-19, a marine hyperthermophilic archaeon isolated from Volcano, Italy.</title>
        <authorList>
            <person name="Utturkar S."/>
            <person name="Huber H."/>
            <person name="Leptihn S."/>
            <person name="Brown S."/>
            <person name="Stetter K.O."/>
            <person name="Podar M."/>
        </authorList>
    </citation>
    <scope>NUCLEOTIDE SEQUENCE [LARGE SCALE GENOMIC DNA]</scope>
    <source>
        <strain evidence="7 8">PL-19</strain>
    </source>
</reference>
<comment type="function">
    <text evidence="4">The globular domain of the protein is located near the polypeptide exit tunnel on the outside of the subunit, while an extended beta-hairpin is found that lines the wall of the exit tunnel in the center of the 70S ribosome.</text>
</comment>
<dbReference type="SUPFAM" id="SSF54843">
    <property type="entry name" value="Ribosomal protein L22"/>
    <property type="match status" value="1"/>
</dbReference>
<dbReference type="STRING" id="2309.CF15_06385"/>
<dbReference type="OrthoDB" id="314984at2157"/>
<dbReference type="EMBL" id="LNTB01000001">
    <property type="protein sequence ID" value="KSW12361.1"/>
    <property type="molecule type" value="Genomic_DNA"/>
</dbReference>
<dbReference type="NCBIfam" id="NF003260">
    <property type="entry name" value="PRK04223.1"/>
    <property type="match status" value="1"/>
</dbReference>
<dbReference type="InterPro" id="IPR018260">
    <property type="entry name" value="Ribosomal_uL22_CS"/>
</dbReference>
<dbReference type="AlphaFoldDB" id="A0A0V8RWB1"/>
<dbReference type="PANTHER" id="PTHR11593:SF10">
    <property type="entry name" value="60S RIBOSOMAL PROTEIN L17"/>
    <property type="match status" value="1"/>
</dbReference>
<evidence type="ECO:0000313" key="8">
    <source>
        <dbReference type="Proteomes" id="UP000053352"/>
    </source>
</evidence>
<dbReference type="InterPro" id="IPR001063">
    <property type="entry name" value="Ribosomal_uL22"/>
</dbReference>
<dbReference type="GO" id="GO:0019843">
    <property type="term" value="F:rRNA binding"/>
    <property type="evidence" value="ECO:0007669"/>
    <property type="project" value="UniProtKB-UniRule"/>
</dbReference>
<sequence length="156" mass="18149">MPVWRYSVRVDEERSAKAVMWDAPISYKKVIDLARLLRGMRLEDAKRLLERVAAGKEPIPVRRYMGKQAHHRGLAARYRWPVGRYPVKAARILLKLLESVSNNAEVKGLDTEKLRIVHIGVHKGRVIKKWMPRAFGRSSPRFRKYSHIEVVVAEEE</sequence>
<gene>
    <name evidence="4" type="primary">rpl22</name>
    <name evidence="7" type="ORF">CF15_06385</name>
</gene>
<evidence type="ECO:0000256" key="1">
    <source>
        <dbReference type="ARBA" id="ARBA00009451"/>
    </source>
</evidence>
<keyword evidence="4 6" id="KW-0694">RNA-binding</keyword>
<dbReference type="CDD" id="cd00336">
    <property type="entry name" value="Ribosomal_L22"/>
    <property type="match status" value="1"/>
</dbReference>
<comment type="subunit">
    <text evidence="4 6">Part of the 50S ribosomal subunit.</text>
</comment>
<dbReference type="InterPro" id="IPR005721">
    <property type="entry name" value="Ribosomal_uL22_euk/arc"/>
</dbReference>
<dbReference type="InterPro" id="IPR057265">
    <property type="entry name" value="Ribosomal_uL22_arc-type"/>
</dbReference>
<keyword evidence="3 4" id="KW-0687">Ribonucleoprotein</keyword>
<dbReference type="GO" id="GO:0022625">
    <property type="term" value="C:cytosolic large ribosomal subunit"/>
    <property type="evidence" value="ECO:0007669"/>
    <property type="project" value="UniProtKB-UniRule"/>
</dbReference>
<evidence type="ECO:0000256" key="5">
    <source>
        <dbReference type="RuleBase" id="RU004005"/>
    </source>
</evidence>
<dbReference type="HAMAP" id="MF_01331_A">
    <property type="entry name" value="Ribosomal_uL22_A"/>
    <property type="match status" value="1"/>
</dbReference>
<dbReference type="RefSeq" id="WP_058371044.1">
    <property type="nucleotide sequence ID" value="NZ_LNTB01000001.1"/>
</dbReference>
<dbReference type="Proteomes" id="UP000053352">
    <property type="component" value="Unassembled WGS sequence"/>
</dbReference>
<dbReference type="Gene3D" id="3.90.470.10">
    <property type="entry name" value="Ribosomal protein L22/L17"/>
    <property type="match status" value="1"/>
</dbReference>
<evidence type="ECO:0000313" key="7">
    <source>
        <dbReference type="EMBL" id="KSW12361.1"/>
    </source>
</evidence>
<dbReference type="PANTHER" id="PTHR11593">
    <property type="entry name" value="60S RIBOSOMAL PROTEIN L17"/>
    <property type="match status" value="1"/>
</dbReference>
<evidence type="ECO:0000256" key="6">
    <source>
        <dbReference type="RuleBase" id="RU004007"/>
    </source>
</evidence>
<dbReference type="NCBIfam" id="TIGR01038">
    <property type="entry name" value="uL22_arch_euk"/>
    <property type="match status" value="1"/>
</dbReference>
<dbReference type="Pfam" id="PF00237">
    <property type="entry name" value="Ribosomal_L22"/>
    <property type="match status" value="1"/>
</dbReference>
<evidence type="ECO:0000256" key="3">
    <source>
        <dbReference type="ARBA" id="ARBA00023274"/>
    </source>
</evidence>
<dbReference type="GO" id="GO:0002181">
    <property type="term" value="P:cytoplasmic translation"/>
    <property type="evidence" value="ECO:0007669"/>
    <property type="project" value="TreeGrafter"/>
</dbReference>